<keyword evidence="2" id="KW-1185">Reference proteome</keyword>
<reference evidence="2" key="1">
    <citation type="journal article" date="2023" name="G3 (Bethesda)">
        <title>Genome assembly and association tests identify interacting loci associated with vigor, precocity, and sex in interspecific pistachio rootstocks.</title>
        <authorList>
            <person name="Palmer W."/>
            <person name="Jacygrad E."/>
            <person name="Sagayaradj S."/>
            <person name="Cavanaugh K."/>
            <person name="Han R."/>
            <person name="Bertier L."/>
            <person name="Beede B."/>
            <person name="Kafkas S."/>
            <person name="Golino D."/>
            <person name="Preece J."/>
            <person name="Michelmore R."/>
        </authorList>
    </citation>
    <scope>NUCLEOTIDE SEQUENCE [LARGE SCALE GENOMIC DNA]</scope>
</reference>
<dbReference type="Proteomes" id="UP001164250">
    <property type="component" value="Chromosome 1"/>
</dbReference>
<protein>
    <submittedName>
        <fullName evidence="1">Uncharacterized protein</fullName>
    </submittedName>
</protein>
<dbReference type="EMBL" id="CM047897">
    <property type="protein sequence ID" value="KAJ0111544.1"/>
    <property type="molecule type" value="Genomic_DNA"/>
</dbReference>
<organism evidence="1 2">
    <name type="scientific">Pistacia atlantica</name>
    <dbReference type="NCBI Taxonomy" id="434234"/>
    <lineage>
        <taxon>Eukaryota</taxon>
        <taxon>Viridiplantae</taxon>
        <taxon>Streptophyta</taxon>
        <taxon>Embryophyta</taxon>
        <taxon>Tracheophyta</taxon>
        <taxon>Spermatophyta</taxon>
        <taxon>Magnoliopsida</taxon>
        <taxon>eudicotyledons</taxon>
        <taxon>Gunneridae</taxon>
        <taxon>Pentapetalae</taxon>
        <taxon>rosids</taxon>
        <taxon>malvids</taxon>
        <taxon>Sapindales</taxon>
        <taxon>Anacardiaceae</taxon>
        <taxon>Pistacia</taxon>
    </lineage>
</organism>
<comment type="caution">
    <text evidence="1">The sequence shown here is derived from an EMBL/GenBank/DDBJ whole genome shotgun (WGS) entry which is preliminary data.</text>
</comment>
<evidence type="ECO:0000313" key="1">
    <source>
        <dbReference type="EMBL" id="KAJ0111544.1"/>
    </source>
</evidence>
<gene>
    <name evidence="1" type="ORF">Patl1_03080</name>
</gene>
<name>A0ACC1C7D1_9ROSI</name>
<sequence length="427" mass="47514">MGRCPCFGSRKKGTKLNNSDKHEDVMRIHKPDQSSSDVTPFSAKINSVSRRQRSAPKNGPNTNQDDHIFSYEELAAATNNFTEDNFIGQGGFGAVYKGQLSRTGQAVAVKQLDKAGAQGEKEFLVEVLMLSLLRHPNLVSLIGYCGDGDQRLLVYEYMPLGSLEDHLHDLAPDQDPLDWNTRMKVAAGAAKGLEYLHNQANPPVIYRDLKSANILLGPGFHPKLSDFGLAKFGPTEDKSHVSTRVMGTHGYCAPEYATTGKLTIKSDIFCFGVVLLELITGRQAMDDSLGRERMLVNWVRPRFKDRKNLSQLADPMLRGQFSESTLKKALNVAFMCIQETPSLRPPINEVVLALDYLVNHQYDPNEATKIPHKKKSEHSSPKETTKIIDKDAERERAVAEARMWGEALRRESVKSLIPPVESFPPVG</sequence>
<proteinExistence type="predicted"/>
<evidence type="ECO:0000313" key="2">
    <source>
        <dbReference type="Proteomes" id="UP001164250"/>
    </source>
</evidence>
<accession>A0ACC1C7D1</accession>